<accession>A0AAD1UCS2</accession>
<name>A0AAD1UCS2_EUPCR</name>
<proteinExistence type="predicted"/>
<keyword evidence="2" id="KW-1185">Reference proteome</keyword>
<evidence type="ECO:0000313" key="2">
    <source>
        <dbReference type="Proteomes" id="UP001295684"/>
    </source>
</evidence>
<dbReference type="AlphaFoldDB" id="A0AAD1UCS2"/>
<reference evidence="1" key="1">
    <citation type="submission" date="2023-07" db="EMBL/GenBank/DDBJ databases">
        <authorList>
            <consortium name="AG Swart"/>
            <person name="Singh M."/>
            <person name="Singh A."/>
            <person name="Seah K."/>
            <person name="Emmerich C."/>
        </authorList>
    </citation>
    <scope>NUCLEOTIDE SEQUENCE</scope>
    <source>
        <strain evidence="1">DP1</strain>
    </source>
</reference>
<dbReference type="EMBL" id="CAMPGE010004201">
    <property type="protein sequence ID" value="CAI2363049.1"/>
    <property type="molecule type" value="Genomic_DNA"/>
</dbReference>
<organism evidence="1 2">
    <name type="scientific">Euplotes crassus</name>
    <dbReference type="NCBI Taxonomy" id="5936"/>
    <lineage>
        <taxon>Eukaryota</taxon>
        <taxon>Sar</taxon>
        <taxon>Alveolata</taxon>
        <taxon>Ciliophora</taxon>
        <taxon>Intramacronucleata</taxon>
        <taxon>Spirotrichea</taxon>
        <taxon>Hypotrichia</taxon>
        <taxon>Euplotida</taxon>
        <taxon>Euplotidae</taxon>
        <taxon>Moneuplotes</taxon>
    </lineage>
</organism>
<gene>
    <name evidence="1" type="ORF">ECRASSUSDP1_LOCUS4379</name>
</gene>
<sequence length="266" mass="30894">MESLSQPEERCGSILGQEKLILGQSKEINEGIRKTFCDRLYSIQGGFNDSDSDIELLDLLTYKEFHFETERELNFMKKMDFFRLFHTNELSLSCMNQKKCILSFIKFLFPLKVNRFCLSNGSFQLKSIAVYLNKITRISSRVLEEISFRRFNINHQQLRKILVAFKLTKELKFIDCRISVLKILKFSDSLKNSEIMKLDFSQCGTLIRRDWNDYPLIFLNLIQGLSTSLHLKLSLSEITVNSTGIQESNAREILDANGFTNVKLAI</sequence>
<evidence type="ECO:0000313" key="1">
    <source>
        <dbReference type="EMBL" id="CAI2363049.1"/>
    </source>
</evidence>
<dbReference type="Proteomes" id="UP001295684">
    <property type="component" value="Unassembled WGS sequence"/>
</dbReference>
<protein>
    <submittedName>
        <fullName evidence="1">Uncharacterized protein</fullName>
    </submittedName>
</protein>
<comment type="caution">
    <text evidence="1">The sequence shown here is derived from an EMBL/GenBank/DDBJ whole genome shotgun (WGS) entry which is preliminary data.</text>
</comment>